<reference evidence="2" key="1">
    <citation type="submission" date="2020-08" db="EMBL/GenBank/DDBJ databases">
        <title>Genome public.</title>
        <authorList>
            <person name="Liu C."/>
            <person name="Sun Q."/>
        </authorList>
    </citation>
    <scope>NUCLEOTIDE SEQUENCE</scope>
    <source>
        <strain evidence="2">BX22</strain>
    </source>
</reference>
<dbReference type="Proteomes" id="UP000637359">
    <property type="component" value="Unassembled WGS sequence"/>
</dbReference>
<dbReference type="EMBL" id="JACOOL010000022">
    <property type="protein sequence ID" value="MBC5638808.1"/>
    <property type="molecule type" value="Genomic_DNA"/>
</dbReference>
<evidence type="ECO:0000313" key="3">
    <source>
        <dbReference type="Proteomes" id="UP000637359"/>
    </source>
</evidence>
<feature type="transmembrane region" description="Helical" evidence="1">
    <location>
        <begin position="15"/>
        <end position="33"/>
    </location>
</feature>
<sequence>MDLISLIEVVKSNEILFILLYCCIILWINYGYLKEHKEIKKGLGAITEEEEKEMFWKTDSISVLLFAVVFNFFRRWLFYLIAVLMIDNIIITIIAVVLFIIGLYDAVFNVSIARLRKSNLSYYLAIIDTILVVLFVIFLLYVN</sequence>
<keyword evidence="1" id="KW-1133">Transmembrane helix</keyword>
<evidence type="ECO:0000256" key="1">
    <source>
        <dbReference type="SAM" id="Phobius"/>
    </source>
</evidence>
<keyword evidence="1" id="KW-0472">Membrane</keyword>
<dbReference type="RefSeq" id="WP_186871503.1">
    <property type="nucleotide sequence ID" value="NZ_JACOOL010000022.1"/>
</dbReference>
<gene>
    <name evidence="2" type="ORF">H8S33_18720</name>
</gene>
<evidence type="ECO:0008006" key="4">
    <source>
        <dbReference type="Google" id="ProtNLM"/>
    </source>
</evidence>
<feature type="transmembrane region" description="Helical" evidence="1">
    <location>
        <begin position="120"/>
        <end position="142"/>
    </location>
</feature>
<comment type="caution">
    <text evidence="2">The sequence shown here is derived from an EMBL/GenBank/DDBJ whole genome shotgun (WGS) entry which is preliminary data.</text>
</comment>
<keyword evidence="1" id="KW-0812">Transmembrane</keyword>
<keyword evidence="3" id="KW-1185">Reference proteome</keyword>
<accession>A0A923L911</accession>
<dbReference type="AlphaFoldDB" id="A0A923L911"/>
<evidence type="ECO:0000313" key="2">
    <source>
        <dbReference type="EMBL" id="MBC5638808.1"/>
    </source>
</evidence>
<proteinExistence type="predicted"/>
<name>A0A923L911_9BACI</name>
<feature type="transmembrane region" description="Helical" evidence="1">
    <location>
        <begin position="79"/>
        <end position="108"/>
    </location>
</feature>
<protein>
    <recommendedName>
        <fullName evidence="4">DUF4181 domain-containing protein</fullName>
    </recommendedName>
</protein>
<organism evidence="2 3">
    <name type="scientific">Ornithinibacillus hominis</name>
    <dbReference type="NCBI Taxonomy" id="2763055"/>
    <lineage>
        <taxon>Bacteria</taxon>
        <taxon>Bacillati</taxon>
        <taxon>Bacillota</taxon>
        <taxon>Bacilli</taxon>
        <taxon>Bacillales</taxon>
        <taxon>Bacillaceae</taxon>
        <taxon>Ornithinibacillus</taxon>
    </lineage>
</organism>